<reference evidence="2 3" key="1">
    <citation type="submission" date="2014-04" db="EMBL/GenBank/DDBJ databases">
        <title>Evolutionary Origins and Diversification of the Mycorrhizal Mutualists.</title>
        <authorList>
            <consortium name="DOE Joint Genome Institute"/>
            <consortium name="Mycorrhizal Genomics Consortium"/>
            <person name="Kohler A."/>
            <person name="Kuo A."/>
            <person name="Nagy L.G."/>
            <person name="Floudas D."/>
            <person name="Copeland A."/>
            <person name="Barry K.W."/>
            <person name="Cichocki N."/>
            <person name="Veneault-Fourrey C."/>
            <person name="LaButti K."/>
            <person name="Lindquist E.A."/>
            <person name="Lipzen A."/>
            <person name="Lundell T."/>
            <person name="Morin E."/>
            <person name="Murat C."/>
            <person name="Riley R."/>
            <person name="Ohm R."/>
            <person name="Sun H."/>
            <person name="Tunlid A."/>
            <person name="Henrissat B."/>
            <person name="Grigoriev I.V."/>
            <person name="Hibbett D.S."/>
            <person name="Martin F."/>
        </authorList>
    </citation>
    <scope>NUCLEOTIDE SEQUENCE [LARGE SCALE GENOMIC DNA]</scope>
    <source>
        <strain evidence="2 3">Koide BX008</strain>
    </source>
</reference>
<proteinExistence type="predicted"/>
<protein>
    <submittedName>
        <fullName evidence="2">Uncharacterized protein</fullName>
    </submittedName>
</protein>
<dbReference type="EMBL" id="KN818321">
    <property type="protein sequence ID" value="KIL59155.1"/>
    <property type="molecule type" value="Genomic_DNA"/>
</dbReference>
<evidence type="ECO:0000313" key="3">
    <source>
        <dbReference type="Proteomes" id="UP000054549"/>
    </source>
</evidence>
<dbReference type="AlphaFoldDB" id="A0A0C2S8P3"/>
<name>A0A0C2S8P3_AMAMK</name>
<keyword evidence="3" id="KW-1185">Reference proteome</keyword>
<dbReference type="HOGENOM" id="CLU_2183245_0_0_1"/>
<feature type="chain" id="PRO_5002155398" evidence="1">
    <location>
        <begin position="23"/>
        <end position="109"/>
    </location>
</feature>
<accession>A0A0C2S8P3</accession>
<evidence type="ECO:0000313" key="2">
    <source>
        <dbReference type="EMBL" id="KIL59155.1"/>
    </source>
</evidence>
<sequence>MFHSTLYSLLLLPAFLLHTANASSRQDRISIVQNPKDYVVQNEYDAAVGEPVGLAQITASGTNLVVYQNGSISNPKGDLFIGTDSYSTILEWVSEPLPWRTLQLGPGFR</sequence>
<organism evidence="2 3">
    <name type="scientific">Amanita muscaria (strain Koide BX008)</name>
    <dbReference type="NCBI Taxonomy" id="946122"/>
    <lineage>
        <taxon>Eukaryota</taxon>
        <taxon>Fungi</taxon>
        <taxon>Dikarya</taxon>
        <taxon>Basidiomycota</taxon>
        <taxon>Agaricomycotina</taxon>
        <taxon>Agaricomycetes</taxon>
        <taxon>Agaricomycetidae</taxon>
        <taxon>Agaricales</taxon>
        <taxon>Pluteineae</taxon>
        <taxon>Amanitaceae</taxon>
        <taxon>Amanita</taxon>
    </lineage>
</organism>
<keyword evidence="1" id="KW-0732">Signal</keyword>
<gene>
    <name evidence="2" type="ORF">M378DRAFT_169662</name>
</gene>
<dbReference type="Proteomes" id="UP000054549">
    <property type="component" value="Unassembled WGS sequence"/>
</dbReference>
<evidence type="ECO:0000256" key="1">
    <source>
        <dbReference type="SAM" id="SignalP"/>
    </source>
</evidence>
<dbReference type="InParanoid" id="A0A0C2S8P3"/>
<feature type="signal peptide" evidence="1">
    <location>
        <begin position="1"/>
        <end position="22"/>
    </location>
</feature>